<dbReference type="AlphaFoldDB" id="A0A918TF77"/>
<name>A0A918TF77_9BACT</name>
<keyword evidence="2" id="KW-1185">Reference proteome</keyword>
<accession>A0A918TF77</accession>
<dbReference type="Gene3D" id="2.60.120.200">
    <property type="match status" value="1"/>
</dbReference>
<dbReference type="Proteomes" id="UP000644507">
    <property type="component" value="Unassembled WGS sequence"/>
</dbReference>
<sequence length="321" mass="36967">MNMIKNSSSNHLGINAPSRNHANDDLLLSRSSIFLLFLSSLAAQGESPAELQREIVLNPDPHSEETAYAQIRKSFGKKSIESPDLFAGNHQNFTHIQIRDDHEAGGCFDFFLHRDLDGDRNKEWPLGKSRQRNEIKGYGGSDEGLKATEGQVTRYTWLFRVNEGMTLTQKFCHFFQLKAVGGNDIATPLFTISGSRSGERDQLELRLQTSDHASWQRIPVCDWKVCQNQWLSCEIIVRFHEEGYLRARIESRDGSISFMKEFPEIDTWREGSEFVRSKWGIYRSLEDRESILQKEDVVSFSQFRIQEWSKLSSVPSLKRQE</sequence>
<reference evidence="1" key="1">
    <citation type="journal article" date="2014" name="Int. J. Syst. Evol. Microbiol.">
        <title>Complete genome sequence of Corynebacterium casei LMG S-19264T (=DSM 44701T), isolated from a smear-ripened cheese.</title>
        <authorList>
            <consortium name="US DOE Joint Genome Institute (JGI-PGF)"/>
            <person name="Walter F."/>
            <person name="Albersmeier A."/>
            <person name="Kalinowski J."/>
            <person name="Ruckert C."/>
        </authorList>
    </citation>
    <scope>NUCLEOTIDE SEQUENCE</scope>
    <source>
        <strain evidence="1">KCTC 12988</strain>
    </source>
</reference>
<protein>
    <recommendedName>
        <fullName evidence="3">Polysaccharide lyase</fullName>
    </recommendedName>
</protein>
<comment type="caution">
    <text evidence="1">The sequence shown here is derived from an EMBL/GenBank/DDBJ whole genome shotgun (WGS) entry which is preliminary data.</text>
</comment>
<evidence type="ECO:0000313" key="1">
    <source>
        <dbReference type="EMBL" id="GHC42244.1"/>
    </source>
</evidence>
<dbReference type="EMBL" id="BMXI01000001">
    <property type="protein sequence ID" value="GHC42244.1"/>
    <property type="molecule type" value="Genomic_DNA"/>
</dbReference>
<gene>
    <name evidence="1" type="ORF">GCM10007100_04010</name>
</gene>
<proteinExistence type="predicted"/>
<reference evidence="1" key="2">
    <citation type="submission" date="2020-09" db="EMBL/GenBank/DDBJ databases">
        <authorList>
            <person name="Sun Q."/>
            <person name="Kim S."/>
        </authorList>
    </citation>
    <scope>NUCLEOTIDE SEQUENCE</scope>
    <source>
        <strain evidence="1">KCTC 12988</strain>
    </source>
</reference>
<organism evidence="1 2">
    <name type="scientific">Roseibacillus persicicus</name>
    <dbReference type="NCBI Taxonomy" id="454148"/>
    <lineage>
        <taxon>Bacteria</taxon>
        <taxon>Pseudomonadati</taxon>
        <taxon>Verrucomicrobiota</taxon>
        <taxon>Verrucomicrobiia</taxon>
        <taxon>Verrucomicrobiales</taxon>
        <taxon>Verrucomicrobiaceae</taxon>
        <taxon>Roseibacillus</taxon>
    </lineage>
</organism>
<evidence type="ECO:0008006" key="3">
    <source>
        <dbReference type="Google" id="ProtNLM"/>
    </source>
</evidence>
<evidence type="ECO:0000313" key="2">
    <source>
        <dbReference type="Proteomes" id="UP000644507"/>
    </source>
</evidence>